<sequence length="65" mass="6915">MPLQLTVLGLLFMVLATAVDVRWALLGGSSRRLLPGLRMRVLDRITGTVLGALAVLTLRSSRAAG</sequence>
<gene>
    <name evidence="2" type="ORF">SAMN03159343_2397</name>
</gene>
<dbReference type="EMBL" id="FMUH01000003">
    <property type="protein sequence ID" value="SCX50374.1"/>
    <property type="molecule type" value="Genomic_DNA"/>
</dbReference>
<evidence type="ECO:0000313" key="2">
    <source>
        <dbReference type="EMBL" id="SCX50374.1"/>
    </source>
</evidence>
<keyword evidence="1" id="KW-1133">Transmembrane helix</keyword>
<keyword evidence="3" id="KW-1185">Reference proteome</keyword>
<dbReference type="AlphaFoldDB" id="A0A1G4YAC8"/>
<reference evidence="3" key="1">
    <citation type="submission" date="2016-10" db="EMBL/GenBank/DDBJ databases">
        <authorList>
            <person name="Varghese N."/>
            <person name="Submissions S."/>
        </authorList>
    </citation>
    <scope>NUCLEOTIDE SEQUENCE [LARGE SCALE GENOMIC DNA]</scope>
    <source>
        <strain evidence="3">DSM 45722</strain>
    </source>
</reference>
<keyword evidence="1" id="KW-0472">Membrane</keyword>
<feature type="transmembrane region" description="Helical" evidence="1">
    <location>
        <begin position="42"/>
        <end position="58"/>
    </location>
</feature>
<evidence type="ECO:0000256" key="1">
    <source>
        <dbReference type="SAM" id="Phobius"/>
    </source>
</evidence>
<proteinExistence type="predicted"/>
<accession>A0A1G4YAC8</accession>
<evidence type="ECO:0000313" key="3">
    <source>
        <dbReference type="Proteomes" id="UP000198981"/>
    </source>
</evidence>
<organism evidence="2 3">
    <name type="scientific">Klenkia marina</name>
    <dbReference type="NCBI Taxonomy" id="1960309"/>
    <lineage>
        <taxon>Bacteria</taxon>
        <taxon>Bacillati</taxon>
        <taxon>Actinomycetota</taxon>
        <taxon>Actinomycetes</taxon>
        <taxon>Geodermatophilales</taxon>
        <taxon>Geodermatophilaceae</taxon>
        <taxon>Klenkia</taxon>
    </lineage>
</organism>
<dbReference type="Proteomes" id="UP000198981">
    <property type="component" value="Unassembled WGS sequence"/>
</dbReference>
<keyword evidence="1" id="KW-0812">Transmembrane</keyword>
<name>A0A1G4YAC8_9ACTN</name>
<protein>
    <submittedName>
        <fullName evidence="2">Uncharacterized protein</fullName>
    </submittedName>
</protein>